<name>A0A1I4PGB2_ECTMO</name>
<dbReference type="OrthoDB" id="6320928at2"/>
<dbReference type="AlphaFoldDB" id="A0A1I4PGB2"/>
<keyword evidence="2" id="KW-1185">Reference proteome</keyword>
<evidence type="ECO:0000313" key="2">
    <source>
        <dbReference type="Proteomes" id="UP000199556"/>
    </source>
</evidence>
<dbReference type="SUPFAM" id="SSF54637">
    <property type="entry name" value="Thioesterase/thiol ester dehydrase-isomerase"/>
    <property type="match status" value="1"/>
</dbReference>
<reference evidence="1 2" key="1">
    <citation type="submission" date="2016-10" db="EMBL/GenBank/DDBJ databases">
        <authorList>
            <person name="de Groot N.N."/>
        </authorList>
    </citation>
    <scope>NUCLEOTIDE SEQUENCE [LARGE SCALE GENOMIC DNA]</scope>
    <source>
        <strain evidence="1 2">DSM 4180</strain>
    </source>
</reference>
<dbReference type="Proteomes" id="UP000199556">
    <property type="component" value="Unassembled WGS sequence"/>
</dbReference>
<sequence length="318" mass="35064">MSAVTVPLPAGETWRTFQQIHVDVARNASDDFNPFHDSTRWQRIRGNPFGGPIVLGFQLECLAEYLVTLERSGSDADGSGAVLRNYQFTFADVLRPGEPFQVQVRPTRQGRDEAGHPLLSNRVIMRKAGGMVLMGSVRDGREASCPVFREGLAQTGLGVTEVTAAGDRMTLGSDGWFHKRKYMMNGNAKNLISASLADQAWYFDEIEHRINFPDMVPVSMLSCALLERADAQGFDFYADPLVYTAHHISVDQRVARSLRSNDCLHILVDEASLLAPERGLAGAAIDRQRHRCLGIMGDGRLLFGAEVILAPLHALTAR</sequence>
<evidence type="ECO:0008006" key="3">
    <source>
        <dbReference type="Google" id="ProtNLM"/>
    </source>
</evidence>
<protein>
    <recommendedName>
        <fullName evidence="3">MaoC like domain-containing protein</fullName>
    </recommendedName>
</protein>
<evidence type="ECO:0000313" key="1">
    <source>
        <dbReference type="EMBL" id="SFM26758.1"/>
    </source>
</evidence>
<organism evidence="1 2">
    <name type="scientific">Ectothiorhodospira mobilis</name>
    <dbReference type="NCBI Taxonomy" id="195064"/>
    <lineage>
        <taxon>Bacteria</taxon>
        <taxon>Pseudomonadati</taxon>
        <taxon>Pseudomonadota</taxon>
        <taxon>Gammaproteobacteria</taxon>
        <taxon>Chromatiales</taxon>
        <taxon>Ectothiorhodospiraceae</taxon>
        <taxon>Ectothiorhodospira</taxon>
    </lineage>
</organism>
<accession>A0A1I4PGB2</accession>
<gene>
    <name evidence="1" type="ORF">SAMN05421721_101266</name>
</gene>
<dbReference type="Gene3D" id="3.10.129.10">
    <property type="entry name" value="Hotdog Thioesterase"/>
    <property type="match status" value="1"/>
</dbReference>
<dbReference type="STRING" id="195064.SAMN05421721_101266"/>
<proteinExistence type="predicted"/>
<dbReference type="EMBL" id="FOUO01000001">
    <property type="protein sequence ID" value="SFM26758.1"/>
    <property type="molecule type" value="Genomic_DNA"/>
</dbReference>
<dbReference type="InterPro" id="IPR029069">
    <property type="entry name" value="HotDog_dom_sf"/>
</dbReference>